<keyword evidence="2 3" id="KW-0539">Nucleus</keyword>
<dbReference type="PROSITE" id="PS50039">
    <property type="entry name" value="FORK_HEAD_3"/>
    <property type="match status" value="1"/>
</dbReference>
<dbReference type="GO" id="GO:0000978">
    <property type="term" value="F:RNA polymerase II cis-regulatory region sequence-specific DNA binding"/>
    <property type="evidence" value="ECO:0007669"/>
    <property type="project" value="TreeGrafter"/>
</dbReference>
<evidence type="ECO:0000259" key="5">
    <source>
        <dbReference type="PROSITE" id="PS50039"/>
    </source>
</evidence>
<dbReference type="InterPro" id="IPR036388">
    <property type="entry name" value="WH-like_DNA-bd_sf"/>
</dbReference>
<feature type="compositionally biased region" description="Low complexity" evidence="4">
    <location>
        <begin position="191"/>
        <end position="203"/>
    </location>
</feature>
<proteinExistence type="predicted"/>
<protein>
    <recommendedName>
        <fullName evidence="5">Fork-head domain-containing protein</fullName>
    </recommendedName>
</protein>
<organism evidence="6 7">
    <name type="scientific">Trichobilharzia regenti</name>
    <name type="common">Nasal bird schistosome</name>
    <dbReference type="NCBI Taxonomy" id="157069"/>
    <lineage>
        <taxon>Eukaryota</taxon>
        <taxon>Metazoa</taxon>
        <taxon>Spiralia</taxon>
        <taxon>Lophotrochozoa</taxon>
        <taxon>Platyhelminthes</taxon>
        <taxon>Trematoda</taxon>
        <taxon>Digenea</taxon>
        <taxon>Strigeidida</taxon>
        <taxon>Schistosomatoidea</taxon>
        <taxon>Schistosomatidae</taxon>
        <taxon>Trichobilharzia</taxon>
    </lineage>
</organism>
<evidence type="ECO:0000313" key="7">
    <source>
        <dbReference type="WBParaSite" id="TREG1_114440.2"/>
    </source>
</evidence>
<keyword evidence="1 3" id="KW-0238">DNA-binding</keyword>
<evidence type="ECO:0000256" key="2">
    <source>
        <dbReference type="ARBA" id="ARBA00023242"/>
    </source>
</evidence>
<dbReference type="InterPro" id="IPR036390">
    <property type="entry name" value="WH_DNA-bd_sf"/>
</dbReference>
<feature type="region of interest" description="Disordered" evidence="4">
    <location>
        <begin position="366"/>
        <end position="408"/>
    </location>
</feature>
<feature type="DNA-binding region" description="Fork-head" evidence="3">
    <location>
        <begin position="112"/>
        <end position="187"/>
    </location>
</feature>
<feature type="compositionally biased region" description="Low complexity" evidence="4">
    <location>
        <begin position="434"/>
        <end position="448"/>
    </location>
</feature>
<evidence type="ECO:0000256" key="1">
    <source>
        <dbReference type="ARBA" id="ARBA00023125"/>
    </source>
</evidence>
<dbReference type="InterPro" id="IPR030456">
    <property type="entry name" value="TF_fork_head_CS_2"/>
</dbReference>
<dbReference type="GO" id="GO:0000981">
    <property type="term" value="F:DNA-binding transcription factor activity, RNA polymerase II-specific"/>
    <property type="evidence" value="ECO:0007669"/>
    <property type="project" value="TreeGrafter"/>
</dbReference>
<dbReference type="PROSITE" id="PS00658">
    <property type="entry name" value="FORK_HEAD_2"/>
    <property type="match status" value="1"/>
</dbReference>
<reference evidence="6" key="1">
    <citation type="submission" date="2022-06" db="EMBL/GenBank/DDBJ databases">
        <authorList>
            <person name="Berger JAMES D."/>
            <person name="Berger JAMES D."/>
        </authorList>
    </citation>
    <scope>NUCLEOTIDE SEQUENCE [LARGE SCALE GENOMIC DNA]</scope>
</reference>
<dbReference type="PANTHER" id="PTHR11829:SF343">
    <property type="entry name" value="FORK-HEAD DOMAIN-CONTAINING PROTEIN"/>
    <property type="match status" value="1"/>
</dbReference>
<dbReference type="InterPro" id="IPR001766">
    <property type="entry name" value="Fork_head_dom"/>
</dbReference>
<evidence type="ECO:0000256" key="4">
    <source>
        <dbReference type="SAM" id="MobiDB-lite"/>
    </source>
</evidence>
<accession>A0AA85IQD0</accession>
<evidence type="ECO:0000313" key="6">
    <source>
        <dbReference type="Proteomes" id="UP000050795"/>
    </source>
</evidence>
<keyword evidence="6" id="KW-1185">Reference proteome</keyword>
<reference evidence="7" key="2">
    <citation type="submission" date="2023-11" db="UniProtKB">
        <authorList>
            <consortium name="WormBaseParasite"/>
        </authorList>
    </citation>
    <scope>IDENTIFICATION</scope>
</reference>
<dbReference type="SMART" id="SM00339">
    <property type="entry name" value="FH"/>
    <property type="match status" value="1"/>
</dbReference>
<dbReference type="Proteomes" id="UP000050795">
    <property type="component" value="Unassembled WGS sequence"/>
</dbReference>
<dbReference type="InterPro" id="IPR050211">
    <property type="entry name" value="FOX_domain-containing"/>
</dbReference>
<dbReference type="Pfam" id="PF00250">
    <property type="entry name" value="Forkhead"/>
    <property type="match status" value="1"/>
</dbReference>
<evidence type="ECO:0000256" key="3">
    <source>
        <dbReference type="PROSITE-ProRule" id="PRU00089"/>
    </source>
</evidence>
<dbReference type="GO" id="GO:0030154">
    <property type="term" value="P:cell differentiation"/>
    <property type="evidence" value="ECO:0007669"/>
    <property type="project" value="TreeGrafter"/>
</dbReference>
<feature type="region of interest" description="Disordered" evidence="4">
    <location>
        <begin position="428"/>
        <end position="448"/>
    </location>
</feature>
<dbReference type="GO" id="GO:0009653">
    <property type="term" value="P:anatomical structure morphogenesis"/>
    <property type="evidence" value="ECO:0007669"/>
    <property type="project" value="TreeGrafter"/>
</dbReference>
<dbReference type="Gene3D" id="1.10.10.10">
    <property type="entry name" value="Winged helix-like DNA-binding domain superfamily/Winged helix DNA-binding domain"/>
    <property type="match status" value="1"/>
</dbReference>
<dbReference type="PANTHER" id="PTHR11829">
    <property type="entry name" value="FORKHEAD BOX PROTEIN"/>
    <property type="match status" value="1"/>
</dbReference>
<dbReference type="AlphaFoldDB" id="A0AA85IQD0"/>
<dbReference type="SUPFAM" id="SSF46785">
    <property type="entry name" value="Winged helix' DNA-binding domain"/>
    <property type="match status" value="1"/>
</dbReference>
<dbReference type="WBParaSite" id="TREG1_114440.2">
    <property type="protein sequence ID" value="TREG1_114440.2"/>
    <property type="gene ID" value="TREG1_114440"/>
</dbReference>
<name>A0AA85IQD0_TRIRE</name>
<dbReference type="GO" id="GO:0005634">
    <property type="term" value="C:nucleus"/>
    <property type="evidence" value="ECO:0007669"/>
    <property type="project" value="UniProtKB-SubCell"/>
</dbReference>
<feature type="compositionally biased region" description="Low complexity" evidence="4">
    <location>
        <begin position="388"/>
        <end position="404"/>
    </location>
</feature>
<comment type="subcellular location">
    <subcellularLocation>
        <location evidence="3">Nucleus</location>
    </subcellularLocation>
</comment>
<dbReference type="FunFam" id="1.10.10.10:FF:000135">
    <property type="entry name" value="forkhead box protein G1"/>
    <property type="match status" value="1"/>
</dbReference>
<dbReference type="PRINTS" id="PR00053">
    <property type="entry name" value="FORKHEAD"/>
</dbReference>
<feature type="domain" description="Fork-head" evidence="5">
    <location>
        <begin position="112"/>
        <end position="187"/>
    </location>
</feature>
<sequence>MLKLRCMLNDTNWELFNEHKLDDTISNLTDYLKFCLDICCPKQIIFKRMDRFSSPHLKKLRREKEKLYKTKNKSGLKKINTQIKSEIKRLNNIYNQTILSCKTSENIWKLFREITGCGIYRFIMEHFPYYRDNRQGWQNSIRHNLSLNDCFVKLPRDKSRPGKGNYWTLSTSADEMFEHGNYRRRKRRTKSSIFSPTSLSISPQTLPSSTCTAVEAPAPTPTGSIVSPPRGRSSLSAISSRISEFINLPKELIIPTEGDLHSSASSSLSSSSSSHSSASPSSASSSCSTASSISRMPVDTTTLQQTLVQYDENISKNINYNFSYNQCSDSLNLFTNSFNTMYNPSAWTTNIDNISSKCMQYQISSNRKMYPNGTNNNNSSSEEEENRLNTSSSTETTNRSNFSTHNSNNTANGMVNCLPNFSIQSLIGSGKPHTATVTTTTTAATEES</sequence>
<feature type="region of interest" description="Disordered" evidence="4">
    <location>
        <begin position="263"/>
        <end position="294"/>
    </location>
</feature>
<feature type="region of interest" description="Disordered" evidence="4">
    <location>
        <begin position="181"/>
        <end position="233"/>
    </location>
</feature>